<evidence type="ECO:0000256" key="1">
    <source>
        <dbReference type="SAM" id="MobiDB-lite"/>
    </source>
</evidence>
<gene>
    <name evidence="2" type="ORF">SNAT2548_LOCUS12523</name>
</gene>
<evidence type="ECO:0000313" key="3">
    <source>
        <dbReference type="Proteomes" id="UP000604046"/>
    </source>
</evidence>
<proteinExistence type="predicted"/>
<feature type="region of interest" description="Disordered" evidence="1">
    <location>
        <begin position="1"/>
        <end position="85"/>
    </location>
</feature>
<keyword evidence="3" id="KW-1185">Reference proteome</keyword>
<feature type="compositionally biased region" description="Basic and acidic residues" evidence="1">
    <location>
        <begin position="69"/>
        <end position="85"/>
    </location>
</feature>
<sequence>MGVCQVCAQRPPVDSDMLPQSRVCEDPPDAPASPRQEKLREAPSLQRPRAEASTPPVQSPGSFQVKSEAAVERRRNEEQRERRQD</sequence>
<organism evidence="2 3">
    <name type="scientific">Symbiodinium natans</name>
    <dbReference type="NCBI Taxonomy" id="878477"/>
    <lineage>
        <taxon>Eukaryota</taxon>
        <taxon>Sar</taxon>
        <taxon>Alveolata</taxon>
        <taxon>Dinophyceae</taxon>
        <taxon>Suessiales</taxon>
        <taxon>Symbiodiniaceae</taxon>
        <taxon>Symbiodinium</taxon>
    </lineage>
</organism>
<name>A0A812LYI7_9DINO</name>
<comment type="caution">
    <text evidence="2">The sequence shown here is derived from an EMBL/GenBank/DDBJ whole genome shotgun (WGS) entry which is preliminary data.</text>
</comment>
<dbReference type="EMBL" id="CAJNDS010001213">
    <property type="protein sequence ID" value="CAE7251915.1"/>
    <property type="molecule type" value="Genomic_DNA"/>
</dbReference>
<feature type="compositionally biased region" description="Polar residues" evidence="1">
    <location>
        <begin position="55"/>
        <end position="65"/>
    </location>
</feature>
<dbReference type="OrthoDB" id="430610at2759"/>
<accession>A0A812LYI7</accession>
<protein>
    <submittedName>
        <fullName evidence="2">Uncharacterized protein</fullName>
    </submittedName>
</protein>
<evidence type="ECO:0000313" key="2">
    <source>
        <dbReference type="EMBL" id="CAE7251915.1"/>
    </source>
</evidence>
<dbReference type="Proteomes" id="UP000604046">
    <property type="component" value="Unassembled WGS sequence"/>
</dbReference>
<dbReference type="AlphaFoldDB" id="A0A812LYI7"/>
<reference evidence="2" key="1">
    <citation type="submission" date="2021-02" db="EMBL/GenBank/DDBJ databases">
        <authorList>
            <person name="Dougan E. K."/>
            <person name="Rhodes N."/>
            <person name="Thang M."/>
            <person name="Chan C."/>
        </authorList>
    </citation>
    <scope>NUCLEOTIDE SEQUENCE</scope>
</reference>